<evidence type="ECO:0000313" key="3">
    <source>
        <dbReference type="Proteomes" id="UP001612415"/>
    </source>
</evidence>
<evidence type="ECO:0000313" key="2">
    <source>
        <dbReference type="EMBL" id="MFI5676915.1"/>
    </source>
</evidence>
<comment type="caution">
    <text evidence="2">The sequence shown here is derived from an EMBL/GenBank/DDBJ whole genome shotgun (WGS) entry which is preliminary data.</text>
</comment>
<dbReference type="Proteomes" id="UP001612415">
    <property type="component" value="Unassembled WGS sequence"/>
</dbReference>
<keyword evidence="1" id="KW-0812">Transmembrane</keyword>
<proteinExistence type="predicted"/>
<name>A0ABW7Y433_STRCE</name>
<keyword evidence="1" id="KW-1133">Transmembrane helix</keyword>
<organism evidence="2 3">
    <name type="scientific">Streptomyces cellulosae</name>
    <dbReference type="NCBI Taxonomy" id="1968"/>
    <lineage>
        <taxon>Bacteria</taxon>
        <taxon>Bacillati</taxon>
        <taxon>Actinomycetota</taxon>
        <taxon>Actinomycetes</taxon>
        <taxon>Kitasatosporales</taxon>
        <taxon>Streptomycetaceae</taxon>
        <taxon>Streptomyces</taxon>
    </lineage>
</organism>
<feature type="transmembrane region" description="Helical" evidence="1">
    <location>
        <begin position="21"/>
        <end position="41"/>
    </location>
</feature>
<gene>
    <name evidence="2" type="ORF">ACIA8P_19940</name>
</gene>
<protein>
    <submittedName>
        <fullName evidence="2">Uncharacterized protein</fullName>
    </submittedName>
</protein>
<accession>A0ABW7Y433</accession>
<keyword evidence="3" id="KW-1185">Reference proteome</keyword>
<evidence type="ECO:0000256" key="1">
    <source>
        <dbReference type="SAM" id="Phobius"/>
    </source>
</evidence>
<sequence>MRKGSRRAGKTAAARRTGGQTAALVVFEIFAGLCSCVAPLAPETTTGEWAALAVFLWGVAAMAAWSAVRIVRRTRRV</sequence>
<keyword evidence="1" id="KW-0472">Membrane</keyword>
<feature type="transmembrane region" description="Helical" evidence="1">
    <location>
        <begin position="47"/>
        <end position="68"/>
    </location>
</feature>
<dbReference type="EMBL" id="JBITDC010000006">
    <property type="protein sequence ID" value="MFI5676915.1"/>
    <property type="molecule type" value="Genomic_DNA"/>
</dbReference>
<dbReference type="RefSeq" id="WP_398657595.1">
    <property type="nucleotide sequence ID" value="NZ_JBITDC010000006.1"/>
</dbReference>
<reference evidence="2 3" key="1">
    <citation type="submission" date="2024-10" db="EMBL/GenBank/DDBJ databases">
        <title>The Natural Products Discovery Center: Release of the First 8490 Sequenced Strains for Exploring Actinobacteria Biosynthetic Diversity.</title>
        <authorList>
            <person name="Kalkreuter E."/>
            <person name="Kautsar S.A."/>
            <person name="Yang D."/>
            <person name="Bader C.D."/>
            <person name="Teijaro C.N."/>
            <person name="Fluegel L."/>
            <person name="Davis C.M."/>
            <person name="Simpson J.R."/>
            <person name="Lauterbach L."/>
            <person name="Steele A.D."/>
            <person name="Gui C."/>
            <person name="Meng S."/>
            <person name="Li G."/>
            <person name="Viehrig K."/>
            <person name="Ye F."/>
            <person name="Su P."/>
            <person name="Kiefer A.F."/>
            <person name="Nichols A."/>
            <person name="Cepeda A.J."/>
            <person name="Yan W."/>
            <person name="Fan B."/>
            <person name="Jiang Y."/>
            <person name="Adhikari A."/>
            <person name="Zheng C.-J."/>
            <person name="Schuster L."/>
            <person name="Cowan T.M."/>
            <person name="Smanski M.J."/>
            <person name="Chevrette M.G."/>
            <person name="De Carvalho L.P.S."/>
            <person name="Shen B."/>
        </authorList>
    </citation>
    <scope>NUCLEOTIDE SEQUENCE [LARGE SCALE GENOMIC DNA]</scope>
    <source>
        <strain evidence="2 3">NPDC051599</strain>
    </source>
</reference>